<keyword evidence="1 6" id="KW-0819">tRNA processing</keyword>
<dbReference type="NCBIfam" id="TIGR00188">
    <property type="entry name" value="rnpA"/>
    <property type="match status" value="1"/>
</dbReference>
<dbReference type="EC" id="3.1.26.5" evidence="6 7"/>
<dbReference type="PANTHER" id="PTHR33992:SF1">
    <property type="entry name" value="RIBONUCLEASE P PROTEIN COMPONENT"/>
    <property type="match status" value="1"/>
</dbReference>
<keyword evidence="4 6" id="KW-0378">Hydrolase</keyword>
<dbReference type="InterPro" id="IPR000100">
    <property type="entry name" value="RNase_P"/>
</dbReference>
<evidence type="ECO:0000256" key="5">
    <source>
        <dbReference type="ARBA" id="ARBA00022884"/>
    </source>
</evidence>
<dbReference type="SUPFAM" id="SSF54211">
    <property type="entry name" value="Ribosomal protein S5 domain 2-like"/>
    <property type="match status" value="1"/>
</dbReference>
<reference evidence="8 9" key="1">
    <citation type="journal article" date="2016" name="Nat. Commun.">
        <title>Thousands of microbial genomes shed light on interconnected biogeochemical processes in an aquifer system.</title>
        <authorList>
            <person name="Anantharaman K."/>
            <person name="Brown C.T."/>
            <person name="Hug L.A."/>
            <person name="Sharon I."/>
            <person name="Castelle C.J."/>
            <person name="Probst A.J."/>
            <person name="Thomas B.C."/>
            <person name="Singh A."/>
            <person name="Wilkins M.J."/>
            <person name="Karaoz U."/>
            <person name="Brodie E.L."/>
            <person name="Williams K.H."/>
            <person name="Hubbard S.S."/>
            <person name="Banfield J.F."/>
        </authorList>
    </citation>
    <scope>NUCLEOTIDE SEQUENCE [LARGE SCALE GENOMIC DNA]</scope>
</reference>
<evidence type="ECO:0000256" key="1">
    <source>
        <dbReference type="ARBA" id="ARBA00022694"/>
    </source>
</evidence>
<dbReference type="GO" id="GO:0001682">
    <property type="term" value="P:tRNA 5'-leader removal"/>
    <property type="evidence" value="ECO:0007669"/>
    <property type="project" value="UniProtKB-UniRule"/>
</dbReference>
<evidence type="ECO:0000256" key="3">
    <source>
        <dbReference type="ARBA" id="ARBA00022759"/>
    </source>
</evidence>
<dbReference type="Gene3D" id="3.30.230.10">
    <property type="match status" value="1"/>
</dbReference>
<accession>A0A1G2R610</accession>
<name>A0A1G2R610_9BACT</name>
<dbReference type="PANTHER" id="PTHR33992">
    <property type="entry name" value="RIBONUCLEASE P PROTEIN COMPONENT"/>
    <property type="match status" value="1"/>
</dbReference>
<dbReference type="AlphaFoldDB" id="A0A1G2R610"/>
<evidence type="ECO:0000256" key="4">
    <source>
        <dbReference type="ARBA" id="ARBA00022801"/>
    </source>
</evidence>
<gene>
    <name evidence="6" type="primary">rnpA</name>
    <name evidence="8" type="ORF">A3D59_03910</name>
</gene>
<dbReference type="InterPro" id="IPR014721">
    <property type="entry name" value="Ribsml_uS5_D2-typ_fold_subgr"/>
</dbReference>
<protein>
    <recommendedName>
        <fullName evidence="6 7">Ribonuclease P protein component</fullName>
        <shortName evidence="6">RNase P protein</shortName>
        <shortName evidence="6">RNaseP protein</shortName>
        <ecNumber evidence="6 7">3.1.26.5</ecNumber>
    </recommendedName>
    <alternativeName>
        <fullName evidence="6">Protein C5</fullName>
    </alternativeName>
</protein>
<keyword evidence="3 6" id="KW-0255">Endonuclease</keyword>
<dbReference type="InterPro" id="IPR020568">
    <property type="entry name" value="Ribosomal_Su5_D2-typ_SF"/>
</dbReference>
<comment type="catalytic activity">
    <reaction evidence="6">
        <text>Endonucleolytic cleavage of RNA, removing 5'-extranucleotides from tRNA precursor.</text>
        <dbReference type="EC" id="3.1.26.5"/>
    </reaction>
</comment>
<comment type="function">
    <text evidence="6">RNaseP catalyzes the removal of the 5'-leader sequence from pre-tRNA to produce the mature 5'-terminus. It can also cleave other RNA substrates such as 4.5S RNA. The protein component plays an auxiliary but essential role in vivo by binding to the 5'-leader sequence and broadening the substrate specificity of the ribozyme.</text>
</comment>
<evidence type="ECO:0000256" key="2">
    <source>
        <dbReference type="ARBA" id="ARBA00022722"/>
    </source>
</evidence>
<dbReference type="GO" id="GO:0042781">
    <property type="term" value="F:3'-tRNA processing endoribonuclease activity"/>
    <property type="evidence" value="ECO:0007669"/>
    <property type="project" value="TreeGrafter"/>
</dbReference>
<sequence>MLAKINRLKRKKDFELVFRKGKRFNAGHVGFKALENGLKTSRFGFVVGKRISKKAVTRNKVRRRMQEAVKKVLPGMKKNVDGVFIGMPGCEEYDFRAIEAIIQRLLKQANILQV</sequence>
<dbReference type="Pfam" id="PF00825">
    <property type="entry name" value="Ribonuclease_P"/>
    <property type="match status" value="1"/>
</dbReference>
<comment type="similarity">
    <text evidence="6">Belongs to the RnpA family.</text>
</comment>
<evidence type="ECO:0000313" key="9">
    <source>
        <dbReference type="Proteomes" id="UP000179258"/>
    </source>
</evidence>
<dbReference type="Proteomes" id="UP000179258">
    <property type="component" value="Unassembled WGS sequence"/>
</dbReference>
<dbReference type="GO" id="GO:0030677">
    <property type="term" value="C:ribonuclease P complex"/>
    <property type="evidence" value="ECO:0007669"/>
    <property type="project" value="TreeGrafter"/>
</dbReference>
<evidence type="ECO:0000313" key="8">
    <source>
        <dbReference type="EMBL" id="OHA68276.1"/>
    </source>
</evidence>
<evidence type="ECO:0000256" key="6">
    <source>
        <dbReference type="HAMAP-Rule" id="MF_00227"/>
    </source>
</evidence>
<comment type="caution">
    <text evidence="8">The sequence shown here is derived from an EMBL/GenBank/DDBJ whole genome shotgun (WGS) entry which is preliminary data.</text>
</comment>
<keyword evidence="5 6" id="KW-0694">RNA-binding</keyword>
<organism evidence="8 9">
    <name type="scientific">Candidatus Wildermuthbacteria bacterium RIFCSPHIGHO2_02_FULL_47_17</name>
    <dbReference type="NCBI Taxonomy" id="1802452"/>
    <lineage>
        <taxon>Bacteria</taxon>
        <taxon>Candidatus Wildermuthiibacteriota</taxon>
    </lineage>
</organism>
<comment type="subunit">
    <text evidence="6">Consists of a catalytic RNA component (M1 or rnpB) and a protein subunit.</text>
</comment>
<dbReference type="HAMAP" id="MF_00227">
    <property type="entry name" value="RNase_P"/>
    <property type="match status" value="1"/>
</dbReference>
<dbReference type="GO" id="GO:0000049">
    <property type="term" value="F:tRNA binding"/>
    <property type="evidence" value="ECO:0007669"/>
    <property type="project" value="UniProtKB-UniRule"/>
</dbReference>
<evidence type="ECO:0000256" key="7">
    <source>
        <dbReference type="NCBIfam" id="TIGR00188"/>
    </source>
</evidence>
<proteinExistence type="inferred from homology"/>
<dbReference type="GO" id="GO:0004526">
    <property type="term" value="F:ribonuclease P activity"/>
    <property type="evidence" value="ECO:0007669"/>
    <property type="project" value="UniProtKB-UniRule"/>
</dbReference>
<dbReference type="EMBL" id="MHTX01000019">
    <property type="protein sequence ID" value="OHA68276.1"/>
    <property type="molecule type" value="Genomic_DNA"/>
</dbReference>
<keyword evidence="2 6" id="KW-0540">Nuclease</keyword>